<dbReference type="GO" id="GO:0008479">
    <property type="term" value="F:tRNA-guanosine(34) queuine transglycosylase activity"/>
    <property type="evidence" value="ECO:0007669"/>
    <property type="project" value="UniProtKB-UniRule"/>
</dbReference>
<evidence type="ECO:0000313" key="9">
    <source>
        <dbReference type="Proteomes" id="UP000319663"/>
    </source>
</evidence>
<feature type="binding site" evidence="5">
    <location>
        <position position="346"/>
    </location>
    <ligand>
        <name>Zn(2+)</name>
        <dbReference type="ChEBI" id="CHEBI:29105"/>
    </ligand>
</feature>
<dbReference type="InterPro" id="IPR028592">
    <property type="entry name" value="QTRTD1"/>
</dbReference>
<evidence type="ECO:0000313" key="8">
    <source>
        <dbReference type="EMBL" id="TQB70839.1"/>
    </source>
</evidence>
<reference evidence="8 9" key="1">
    <citation type="submission" date="2019-06" db="EMBL/GenBank/DDBJ databases">
        <title>Wine fermentation using esterase from Monascus purpureus.</title>
        <authorList>
            <person name="Geng C."/>
            <person name="Zhang Y."/>
        </authorList>
    </citation>
    <scope>NUCLEOTIDE SEQUENCE [LARGE SCALE GENOMIC DNA]</scope>
    <source>
        <strain evidence="8">HQ1</strain>
    </source>
</reference>
<dbReference type="HAMAP" id="MF_03043">
    <property type="entry name" value="QTRT2"/>
    <property type="match status" value="1"/>
</dbReference>
<dbReference type="EMBL" id="VIFY01000093">
    <property type="protein sequence ID" value="TQB70839.1"/>
    <property type="molecule type" value="Genomic_DNA"/>
</dbReference>
<comment type="function">
    <text evidence="5">Non-catalytic subunit of the queuine tRNA-ribosyltransferase (TGT) that catalyzes the base-exchange of a guanine (G) residue with queuine (Q) at position 34 (anticodon wobble position) in tRNAs with GU(N) anticodons (tRNA-Asp, -Asn, -His and -Tyr), resulting in the hypermodified nucleoside queuosine (7-(((4,5-cis-dihydroxy-2-cyclopenten-1-yl)amino)methyl)-7-deazaguanosine).</text>
</comment>
<evidence type="ECO:0000256" key="1">
    <source>
        <dbReference type="ARBA" id="ARBA00022490"/>
    </source>
</evidence>
<comment type="similarity">
    <text evidence="5">Belongs to the queuine tRNA-ribosyltransferase family. QTRT2 subfamily.</text>
</comment>
<dbReference type="GO" id="GO:0046872">
    <property type="term" value="F:metal ion binding"/>
    <property type="evidence" value="ECO:0007669"/>
    <property type="project" value="UniProtKB-KW"/>
</dbReference>
<sequence>MGSENQYPEDMGKINFNFSVLSSAADPILAPRLGRLSVVGRKPISTPHFIPLTTRGVVPHLAHDVVRRQTSISSLFIGLEDFIEQAPKEPPIFKVPTAPHESALRKFICLPDDTLLFLGPRRIPSVVCPPANTTTSISVMTSVGFRQLEADQYIQSMQRLRPDAVIGMADIVLGRKAGVKRRGKMVDRTHAYTRDATERLYGDGVSAEDCSKTAYFAPVLPLDNAEQTLYLDDLEDDLKQFVSGLALYESASLAIVPESLGNLPRLLFSEPATPQGVLREISLGADLLTIPFIAASSDAGLALDFTFPAPSSMTAQEEGATASRPLAIDLWSPTHATNTSPLSEGCQCYTCRNHHRAYLRHLLSAKEMLAWTLLQIHNYHIMDLFFSNVRESIIQGTFEQDVQAFEQTYESALPEPTGEGPRLRGYQLPAPGPNQPRRYPKVFGRLDDAAEKYAESQSSVATPDAGADELQERGFAEKKTP</sequence>
<dbReference type="STRING" id="5098.A0A507QUU1"/>
<dbReference type="OrthoDB" id="27601at2759"/>
<dbReference type="NCBIfam" id="TIGR00449">
    <property type="entry name" value="tgt_general"/>
    <property type="match status" value="1"/>
</dbReference>
<feature type="binding site" evidence="5">
    <location>
        <position position="348"/>
    </location>
    <ligand>
        <name>Zn(2+)</name>
        <dbReference type="ChEBI" id="CHEBI:29105"/>
    </ligand>
</feature>
<dbReference type="PANTHER" id="PTHR46064">
    <property type="entry name" value="QUEUINE TRNA-RIBOSYLTRANSFERASE ACCESSORY SUBUNIT 2"/>
    <property type="match status" value="1"/>
</dbReference>
<organism evidence="8 9">
    <name type="scientific">Monascus purpureus</name>
    <name type="common">Red mold</name>
    <name type="synonym">Monascus anka</name>
    <dbReference type="NCBI Taxonomy" id="5098"/>
    <lineage>
        <taxon>Eukaryota</taxon>
        <taxon>Fungi</taxon>
        <taxon>Dikarya</taxon>
        <taxon>Ascomycota</taxon>
        <taxon>Pezizomycotina</taxon>
        <taxon>Eurotiomycetes</taxon>
        <taxon>Eurotiomycetidae</taxon>
        <taxon>Eurotiales</taxon>
        <taxon>Aspergillaceae</taxon>
        <taxon>Monascus</taxon>
    </lineage>
</organism>
<dbReference type="InterPro" id="IPR036511">
    <property type="entry name" value="TGT-like_sf"/>
</dbReference>
<evidence type="ECO:0000256" key="5">
    <source>
        <dbReference type="HAMAP-Rule" id="MF_03043"/>
    </source>
</evidence>
<comment type="caution">
    <text evidence="8">The sequence shown here is derived from an EMBL/GenBank/DDBJ whole genome shotgun (WGS) entry which is preliminary data.</text>
</comment>
<keyword evidence="1 5" id="KW-0963">Cytoplasm</keyword>
<dbReference type="InterPro" id="IPR002616">
    <property type="entry name" value="tRNA_ribo_trans-like"/>
</dbReference>
<evidence type="ECO:0000256" key="2">
    <source>
        <dbReference type="ARBA" id="ARBA00022694"/>
    </source>
</evidence>
<dbReference type="Proteomes" id="UP000319663">
    <property type="component" value="Unassembled WGS sequence"/>
</dbReference>
<dbReference type="AlphaFoldDB" id="A0A507QUU1"/>
<dbReference type="GO" id="GO:0005737">
    <property type="term" value="C:cytoplasm"/>
    <property type="evidence" value="ECO:0007669"/>
    <property type="project" value="UniProtKB-SubCell"/>
</dbReference>
<keyword evidence="2 5" id="KW-0819">tRNA processing</keyword>
<name>A0A507QUU1_MONPU</name>
<feature type="region of interest" description="Disordered" evidence="6">
    <location>
        <begin position="412"/>
        <end position="441"/>
    </location>
</feature>
<keyword evidence="4 5" id="KW-0862">Zinc</keyword>
<dbReference type="InterPro" id="IPR050852">
    <property type="entry name" value="Queuine_tRNA-ribosyltrfase"/>
</dbReference>
<comment type="subcellular location">
    <subcellularLocation>
        <location evidence="5">Cytoplasm</location>
    </subcellularLocation>
</comment>
<dbReference type="Gene3D" id="3.20.20.105">
    <property type="entry name" value="Queuine tRNA-ribosyltransferase-like"/>
    <property type="match status" value="1"/>
</dbReference>
<gene>
    <name evidence="8" type="ORF">MPDQ_008005</name>
</gene>
<keyword evidence="3 5" id="KW-0479">Metal-binding</keyword>
<feature type="compositionally biased region" description="Basic and acidic residues" evidence="6">
    <location>
        <begin position="470"/>
        <end position="481"/>
    </location>
</feature>
<keyword evidence="9" id="KW-1185">Reference proteome</keyword>
<feature type="domain" description="tRNA-guanine(15) transglycosylase-like" evidence="7">
    <location>
        <begin position="31"/>
        <end position="410"/>
    </location>
</feature>
<dbReference type="FunFam" id="3.20.20.105:FF:000007">
    <property type="entry name" value="Queuine tRNA-ribosyltransferase accessory subunit 2"/>
    <property type="match status" value="1"/>
</dbReference>
<dbReference type="GO" id="GO:0006400">
    <property type="term" value="P:tRNA modification"/>
    <property type="evidence" value="ECO:0007669"/>
    <property type="project" value="InterPro"/>
</dbReference>
<evidence type="ECO:0000256" key="4">
    <source>
        <dbReference type="ARBA" id="ARBA00022833"/>
    </source>
</evidence>
<comment type="subunit">
    <text evidence="5">Heterodimer of a catalytic subunit and an accessory subunit.</text>
</comment>
<comment type="cofactor">
    <cofactor evidence="5">
        <name>Zn(2+)</name>
        <dbReference type="ChEBI" id="CHEBI:29105"/>
    </cofactor>
    <text evidence="5">Binds 1 zinc ion per subunit.</text>
</comment>
<accession>A0A507QUU1</accession>
<proteinExistence type="inferred from homology"/>
<evidence type="ECO:0000256" key="3">
    <source>
        <dbReference type="ARBA" id="ARBA00022723"/>
    </source>
</evidence>
<protein>
    <recommendedName>
        <fullName evidence="5">Queuine tRNA-ribosyltransferase accessory subunit 2</fullName>
    </recommendedName>
    <alternativeName>
        <fullName evidence="5">Queuine tRNA-ribosyltransferase domain-containing protein 1</fullName>
    </alternativeName>
</protein>
<dbReference type="SUPFAM" id="SSF51713">
    <property type="entry name" value="tRNA-guanine transglycosylase"/>
    <property type="match status" value="1"/>
</dbReference>
<evidence type="ECO:0000256" key="6">
    <source>
        <dbReference type="SAM" id="MobiDB-lite"/>
    </source>
</evidence>
<dbReference type="PANTHER" id="PTHR46064:SF1">
    <property type="entry name" value="QUEUINE TRNA-RIBOSYLTRANSFERASE ACCESSORY SUBUNIT 2"/>
    <property type="match status" value="1"/>
</dbReference>
<feature type="binding site" evidence="5">
    <location>
        <position position="377"/>
    </location>
    <ligand>
        <name>Zn(2+)</name>
        <dbReference type="ChEBI" id="CHEBI:29105"/>
    </ligand>
</feature>
<evidence type="ECO:0000259" key="7">
    <source>
        <dbReference type="Pfam" id="PF01702"/>
    </source>
</evidence>
<feature type="region of interest" description="Disordered" evidence="6">
    <location>
        <begin position="453"/>
        <end position="481"/>
    </location>
</feature>
<feature type="binding site" evidence="5">
    <location>
        <position position="351"/>
    </location>
    <ligand>
        <name>Zn(2+)</name>
        <dbReference type="ChEBI" id="CHEBI:29105"/>
    </ligand>
</feature>
<dbReference type="Pfam" id="PF01702">
    <property type="entry name" value="TGT"/>
    <property type="match status" value="1"/>
</dbReference>